<dbReference type="RefSeq" id="WP_312031344.1">
    <property type="nucleotide sequence ID" value="NZ_CP051151.1"/>
</dbReference>
<dbReference type="Pfam" id="PF02603">
    <property type="entry name" value="Hpr_kinase_N"/>
    <property type="match status" value="1"/>
</dbReference>
<protein>
    <recommendedName>
        <fullName evidence="14">HPr kinase/phosphorylase</fullName>
        <shortName evidence="14">HPrK/P</shortName>
        <ecNumber evidence="14">2.7.11.-</ecNumber>
        <ecNumber evidence="14">2.7.4.-</ecNumber>
    </recommendedName>
    <alternativeName>
        <fullName evidence="14">HPr(Ser) kinase/phosphorylase</fullName>
    </alternativeName>
</protein>
<dbReference type="EC" id="2.7.11.-" evidence="14"/>
<dbReference type="Proteomes" id="UP000512167">
    <property type="component" value="Chromosome"/>
</dbReference>
<evidence type="ECO:0000256" key="5">
    <source>
        <dbReference type="ARBA" id="ARBA00022679"/>
    </source>
</evidence>
<evidence type="ECO:0000256" key="12">
    <source>
        <dbReference type="ARBA" id="ARBA00023277"/>
    </source>
</evidence>
<keyword evidence="10 14" id="KW-0460">Magnesium</keyword>
<dbReference type="GO" id="GO:0006109">
    <property type="term" value="P:regulation of carbohydrate metabolic process"/>
    <property type="evidence" value="ECO:0007669"/>
    <property type="project" value="UniProtKB-UniRule"/>
</dbReference>
<dbReference type="Gene3D" id="3.40.50.300">
    <property type="entry name" value="P-loop containing nucleotide triphosphate hydrolases"/>
    <property type="match status" value="1"/>
</dbReference>
<keyword evidence="12" id="KW-0119">Carbohydrate metabolism</keyword>
<feature type="domain" description="HPr kinase/phosphorylase C-terminal" evidence="16">
    <location>
        <begin position="129"/>
        <end position="296"/>
    </location>
</feature>
<organism evidence="17 18">
    <name type="scientific">Hujiaoplasma nucleasis</name>
    <dbReference type="NCBI Taxonomy" id="2725268"/>
    <lineage>
        <taxon>Bacteria</taxon>
        <taxon>Bacillati</taxon>
        <taxon>Mycoplasmatota</taxon>
        <taxon>Mollicutes</taxon>
        <taxon>Candidatus Izemoplasmatales</taxon>
        <taxon>Hujiaoplasmataceae</taxon>
        <taxon>Hujiaoplasma</taxon>
    </lineage>
</organism>
<comment type="catalytic activity">
    <reaction evidence="1 14">
        <text>[HPr protein]-L-serine + ATP = [HPr protein]-O-phospho-L-serine + ADP + H(+)</text>
        <dbReference type="Rhea" id="RHEA:46600"/>
        <dbReference type="Rhea" id="RHEA-COMP:11602"/>
        <dbReference type="Rhea" id="RHEA-COMP:11603"/>
        <dbReference type="ChEBI" id="CHEBI:15378"/>
        <dbReference type="ChEBI" id="CHEBI:29999"/>
        <dbReference type="ChEBI" id="CHEBI:30616"/>
        <dbReference type="ChEBI" id="CHEBI:83421"/>
        <dbReference type="ChEBI" id="CHEBI:456216"/>
    </reaction>
</comment>
<dbReference type="CDD" id="cd01918">
    <property type="entry name" value="HprK_C"/>
    <property type="match status" value="1"/>
</dbReference>
<proteinExistence type="inferred from homology"/>
<evidence type="ECO:0000256" key="6">
    <source>
        <dbReference type="ARBA" id="ARBA00022723"/>
    </source>
</evidence>
<dbReference type="Pfam" id="PF07475">
    <property type="entry name" value="Hpr_kinase_C"/>
    <property type="match status" value="1"/>
</dbReference>
<evidence type="ECO:0000256" key="7">
    <source>
        <dbReference type="ARBA" id="ARBA00022741"/>
    </source>
</evidence>
<reference evidence="17 18" key="1">
    <citation type="submission" date="2020-04" db="EMBL/GenBank/DDBJ databases">
        <authorList>
            <person name="Zheng R.K."/>
            <person name="Sun C.M."/>
        </authorList>
    </citation>
    <scope>NUCLEOTIDE SEQUENCE [LARGE SCALE GENOMIC DNA]</scope>
    <source>
        <strain evidence="18">zrk29</strain>
    </source>
</reference>
<keyword evidence="5 14" id="KW-0808">Transferase</keyword>
<comment type="catalytic activity">
    <reaction evidence="13 14">
        <text>[HPr protein]-O-phospho-L-serine + phosphate + H(+) = [HPr protein]-L-serine + diphosphate</text>
        <dbReference type="Rhea" id="RHEA:46604"/>
        <dbReference type="Rhea" id="RHEA-COMP:11602"/>
        <dbReference type="Rhea" id="RHEA-COMP:11603"/>
        <dbReference type="ChEBI" id="CHEBI:15378"/>
        <dbReference type="ChEBI" id="CHEBI:29999"/>
        <dbReference type="ChEBI" id="CHEBI:33019"/>
        <dbReference type="ChEBI" id="CHEBI:43474"/>
        <dbReference type="ChEBI" id="CHEBI:83421"/>
    </reaction>
</comment>
<evidence type="ECO:0000313" key="17">
    <source>
        <dbReference type="EMBL" id="QLY40505.1"/>
    </source>
</evidence>
<dbReference type="HAMAP" id="MF_01249">
    <property type="entry name" value="HPr_kinase"/>
    <property type="match status" value="1"/>
</dbReference>
<feature type="binding site" evidence="14">
    <location>
        <begin position="152"/>
        <end position="159"/>
    </location>
    <ligand>
        <name>ATP</name>
        <dbReference type="ChEBI" id="CHEBI:30616"/>
    </ligand>
</feature>
<gene>
    <name evidence="14 17" type="primary">hprK</name>
    <name evidence="17" type="ORF">HF295_06425</name>
</gene>
<evidence type="ECO:0000259" key="15">
    <source>
        <dbReference type="Pfam" id="PF02603"/>
    </source>
</evidence>
<evidence type="ECO:0000256" key="9">
    <source>
        <dbReference type="ARBA" id="ARBA00022840"/>
    </source>
</evidence>
<evidence type="ECO:0000256" key="1">
    <source>
        <dbReference type="ARBA" id="ARBA00001120"/>
    </source>
</evidence>
<dbReference type="EMBL" id="CP051151">
    <property type="protein sequence ID" value="QLY40505.1"/>
    <property type="molecule type" value="Genomic_DNA"/>
</dbReference>
<comment type="domain">
    <text evidence="14">The Walker A ATP-binding motif also binds Pi and PPi.</text>
</comment>
<comment type="function">
    <text evidence="14">Catalyzes the ATP- as well as the pyrophosphate-dependent phosphorylation of a specific serine residue in HPr, a phosphocarrier protein of the phosphoenolpyruvate-dependent sugar phosphotransferase system (PTS). HprK/P also catalyzes the pyrophosphate-producing, inorganic phosphate-dependent dephosphorylation (phosphorolysis) of seryl-phosphorylated HPr (P-Ser-HPr).</text>
</comment>
<evidence type="ECO:0000256" key="11">
    <source>
        <dbReference type="ARBA" id="ARBA00023268"/>
    </source>
</evidence>
<evidence type="ECO:0000256" key="4">
    <source>
        <dbReference type="ARBA" id="ARBA00022527"/>
    </source>
</evidence>
<dbReference type="SUPFAM" id="SSF75138">
    <property type="entry name" value="HprK N-terminal domain-like"/>
    <property type="match status" value="1"/>
</dbReference>
<evidence type="ECO:0000256" key="2">
    <source>
        <dbReference type="ARBA" id="ARBA00001946"/>
    </source>
</evidence>
<evidence type="ECO:0000256" key="3">
    <source>
        <dbReference type="ARBA" id="ARBA00006883"/>
    </source>
</evidence>
<dbReference type="InterPro" id="IPR003755">
    <property type="entry name" value="HPr(Ser)_kin/Pase"/>
</dbReference>
<keyword evidence="8 14" id="KW-0418">Kinase</keyword>
<dbReference type="AlphaFoldDB" id="A0A7L6N683"/>
<dbReference type="GO" id="GO:0004674">
    <property type="term" value="F:protein serine/threonine kinase activity"/>
    <property type="evidence" value="ECO:0007669"/>
    <property type="project" value="UniProtKB-KW"/>
</dbReference>
<comment type="miscellaneous">
    <text evidence="14">Both phosphorylation and phosphorolysis are carried out by the same active site and suggest a common mechanism for both reactions.</text>
</comment>
<dbReference type="InterPro" id="IPR011126">
    <property type="entry name" value="Hpr_kin/Pase_Hpr_N"/>
</dbReference>
<dbReference type="Gene3D" id="3.40.1390.20">
    <property type="entry name" value="HprK N-terminal domain-like"/>
    <property type="match status" value="1"/>
</dbReference>
<dbReference type="KEGG" id="tbk:HF295_06425"/>
<dbReference type="GO" id="GO:0000155">
    <property type="term" value="F:phosphorelay sensor kinase activity"/>
    <property type="evidence" value="ECO:0007669"/>
    <property type="project" value="InterPro"/>
</dbReference>
<keyword evidence="4 14" id="KW-0723">Serine/threonine-protein kinase</keyword>
<keyword evidence="7 14" id="KW-0547">Nucleotide-binding</keyword>
<evidence type="ECO:0000256" key="8">
    <source>
        <dbReference type="ARBA" id="ARBA00022777"/>
    </source>
</evidence>
<dbReference type="GO" id="GO:0005524">
    <property type="term" value="F:ATP binding"/>
    <property type="evidence" value="ECO:0007669"/>
    <property type="project" value="UniProtKB-UniRule"/>
</dbReference>
<dbReference type="InterPro" id="IPR011104">
    <property type="entry name" value="Hpr_kin/Pase_C"/>
</dbReference>
<dbReference type="GO" id="GO:0000287">
    <property type="term" value="F:magnesium ion binding"/>
    <property type="evidence" value="ECO:0007669"/>
    <property type="project" value="UniProtKB-UniRule"/>
</dbReference>
<feature type="binding site" evidence="14">
    <location>
        <position position="201"/>
    </location>
    <ligand>
        <name>Mg(2+)</name>
        <dbReference type="ChEBI" id="CHEBI:18420"/>
    </ligand>
</feature>
<feature type="active site" evidence="14">
    <location>
        <position position="137"/>
    </location>
</feature>
<comment type="similarity">
    <text evidence="3 14">Belongs to the HPrK/P family.</text>
</comment>
<dbReference type="SUPFAM" id="SSF53795">
    <property type="entry name" value="PEP carboxykinase-like"/>
    <property type="match status" value="1"/>
</dbReference>
<sequence>MSLKISRIIEGLELKLVAGQKGIKREVNVASLAKPGLELAGMLDFYENDRIQIIGSKEAAFFHSLSHEEQTSRVEAMLKKDAPAFIFSKNVDIPQIFIDLGNQYQVPILKSFYKTTSLFSELYAFLQAELAERTSMHGVLMDINGVGVLITGKSGIGKSEVALELIRRGYILVADDMVEIYQVEKGVLIGEAPDVLKKFLEIRGVGVVNVVYLFGVRSYREKKRISIIVELDKNFDDNKDDRLGMSADQRKIFDTYVSYASLPITEARNTATLVEAAALDFKSKDMGYNSAVEFNKGLNQHIKKNQELENEKDD</sequence>
<keyword evidence="9 14" id="KW-0067">ATP-binding</keyword>
<keyword evidence="11 14" id="KW-0511">Multifunctional enzyme</keyword>
<comment type="subunit">
    <text evidence="14">Homohexamer.</text>
</comment>
<feature type="active site" evidence="14">
    <location>
        <position position="158"/>
    </location>
</feature>
<dbReference type="PANTHER" id="PTHR30305">
    <property type="entry name" value="PROTEIN YJDM-RELATED"/>
    <property type="match status" value="1"/>
</dbReference>
<feature type="active site" description="Proton acceptor; for phosphorylation activity. Proton donor; for dephosphorylation activity" evidence="14">
    <location>
        <position position="176"/>
    </location>
</feature>
<name>A0A7L6N683_9MOLU</name>
<feature type="region of interest" description="Important for the catalytic mechanism of both phosphorylation and dephosphorylation" evidence="14">
    <location>
        <begin position="200"/>
        <end position="209"/>
    </location>
</feature>
<feature type="domain" description="HPr(Ser) kinase/phosphorylase N-terminal" evidence="15">
    <location>
        <begin position="4"/>
        <end position="126"/>
    </location>
</feature>
<dbReference type="InterPro" id="IPR028979">
    <property type="entry name" value="Ser_kin/Pase_Hpr-like_N_sf"/>
</dbReference>
<accession>A0A7L6N683</accession>
<dbReference type="EC" id="2.7.4.-" evidence="14"/>
<feature type="active site" evidence="14">
    <location>
        <position position="242"/>
    </location>
</feature>
<feature type="region of interest" description="Important for the catalytic mechanism of dephosphorylation" evidence="14">
    <location>
        <begin position="263"/>
        <end position="268"/>
    </location>
</feature>
<feature type="binding site" evidence="14">
    <location>
        <position position="159"/>
    </location>
    <ligand>
        <name>Mg(2+)</name>
        <dbReference type="ChEBI" id="CHEBI:18420"/>
    </ligand>
</feature>
<evidence type="ECO:0000256" key="13">
    <source>
        <dbReference type="ARBA" id="ARBA00047657"/>
    </source>
</evidence>
<dbReference type="GO" id="GO:0004712">
    <property type="term" value="F:protein serine/threonine/tyrosine kinase activity"/>
    <property type="evidence" value="ECO:0007669"/>
    <property type="project" value="UniProtKB-UniRule"/>
</dbReference>
<evidence type="ECO:0000313" key="18">
    <source>
        <dbReference type="Proteomes" id="UP000512167"/>
    </source>
</evidence>
<dbReference type="InterPro" id="IPR027417">
    <property type="entry name" value="P-loop_NTPase"/>
</dbReference>
<evidence type="ECO:0000256" key="14">
    <source>
        <dbReference type="HAMAP-Rule" id="MF_01249"/>
    </source>
</evidence>
<keyword evidence="18" id="KW-1185">Reference proteome</keyword>
<dbReference type="NCBIfam" id="TIGR00679">
    <property type="entry name" value="hpr-ser"/>
    <property type="match status" value="1"/>
</dbReference>
<evidence type="ECO:0000259" key="16">
    <source>
        <dbReference type="Pfam" id="PF07475"/>
    </source>
</evidence>
<comment type="cofactor">
    <cofactor evidence="2 14">
        <name>Mg(2+)</name>
        <dbReference type="ChEBI" id="CHEBI:18420"/>
    </cofactor>
</comment>
<dbReference type="FunFam" id="3.40.50.300:FF:000174">
    <property type="entry name" value="HPr kinase/phosphorylase"/>
    <property type="match status" value="1"/>
</dbReference>
<evidence type="ECO:0000256" key="10">
    <source>
        <dbReference type="ARBA" id="ARBA00022842"/>
    </source>
</evidence>
<dbReference type="PANTHER" id="PTHR30305:SF1">
    <property type="entry name" value="HPR KINASE_PHOSPHORYLASE"/>
    <property type="match status" value="1"/>
</dbReference>
<keyword evidence="6 14" id="KW-0479">Metal-binding</keyword>